<accession>A0AA51UK52</accession>
<reference evidence="1 2" key="1">
    <citation type="submission" date="2023-08" db="EMBL/GenBank/DDBJ databases">
        <title>Methanolobus mangrovi sp. nov. and Methanolobus sediminis sp. nov, two novel methylotrophic methanogens isolated from mangrove sediments in China.</title>
        <authorList>
            <person name="Zhou J."/>
        </authorList>
    </citation>
    <scope>NUCLEOTIDE SEQUENCE [LARGE SCALE GENOMIC DNA]</scope>
    <source>
        <strain evidence="1 2">FTZ6</strain>
    </source>
</reference>
<dbReference type="Proteomes" id="UP001182908">
    <property type="component" value="Chromosome"/>
</dbReference>
<organism evidence="1 2">
    <name type="scientific">Methanolobus sediminis</name>
    <dbReference type="NCBI Taxonomy" id="3072978"/>
    <lineage>
        <taxon>Archaea</taxon>
        <taxon>Methanobacteriati</taxon>
        <taxon>Methanobacteriota</taxon>
        <taxon>Stenosarchaea group</taxon>
        <taxon>Methanomicrobia</taxon>
        <taxon>Methanosarcinales</taxon>
        <taxon>Methanosarcinaceae</taxon>
        <taxon>Methanolobus</taxon>
    </lineage>
</organism>
<protein>
    <submittedName>
        <fullName evidence="1">Uncharacterized protein</fullName>
    </submittedName>
</protein>
<dbReference type="KEGG" id="mseb:RE474_13315"/>
<dbReference type="RefSeq" id="WP_309310849.1">
    <property type="nucleotide sequence ID" value="NZ_CP133592.1"/>
</dbReference>
<keyword evidence="2" id="KW-1185">Reference proteome</keyword>
<sequence length="159" mass="18509">MNSKKVVYSTYKNVAKIRVVYIPAIEKEFIDYNTGDEFQGRKYWKPLSDMFLDYIDHPEAKFKGNVGVLQRRYLKPKGCVYIGKEANKVEIEELEGNKIETYLNIKEFHEWVLPLEPKDVLPMGINHGSTLKRIKDKIRQGKKLNYGHGAVKVLEGNFK</sequence>
<name>A0AA51UK52_9EURY</name>
<evidence type="ECO:0000313" key="2">
    <source>
        <dbReference type="Proteomes" id="UP001182908"/>
    </source>
</evidence>
<gene>
    <name evidence="1" type="ORF">RE474_13315</name>
</gene>
<dbReference type="GeneID" id="84233714"/>
<evidence type="ECO:0000313" key="1">
    <source>
        <dbReference type="EMBL" id="WMW25041.1"/>
    </source>
</evidence>
<dbReference type="EMBL" id="CP133592">
    <property type="protein sequence ID" value="WMW25041.1"/>
    <property type="molecule type" value="Genomic_DNA"/>
</dbReference>
<dbReference type="AlphaFoldDB" id="A0AA51UK52"/>
<proteinExistence type="predicted"/>